<protein>
    <submittedName>
        <fullName evidence="7">TM2 domain-containing protein</fullName>
    </submittedName>
</protein>
<sequence length="121" mass="13598">MEKDLLINLRGMSPEEYSYLKQVMTGMDERQAQNFVMFYSGKRKSPQDILLFTILGFLGIAGIQRFVVGQMGMGILYILTAGLCFIGTIVDVINHKSIATDYNQKAAYESLQMVKMMAPTV</sequence>
<evidence type="ECO:0000256" key="5">
    <source>
        <dbReference type="SAM" id="Phobius"/>
    </source>
</evidence>
<evidence type="ECO:0000256" key="2">
    <source>
        <dbReference type="ARBA" id="ARBA00022692"/>
    </source>
</evidence>
<keyword evidence="8" id="KW-1185">Reference proteome</keyword>
<dbReference type="Pfam" id="PF05154">
    <property type="entry name" value="TM2"/>
    <property type="match status" value="1"/>
</dbReference>
<evidence type="ECO:0000259" key="6">
    <source>
        <dbReference type="Pfam" id="PF05154"/>
    </source>
</evidence>
<dbReference type="Proteomes" id="UP000189981">
    <property type="component" value="Unassembled WGS sequence"/>
</dbReference>
<gene>
    <name evidence="7" type="ORF">SAMN05661099_2459</name>
</gene>
<proteinExistence type="predicted"/>
<name>A0A1T5DND7_9SPHI</name>
<dbReference type="GO" id="GO:0016020">
    <property type="term" value="C:membrane"/>
    <property type="evidence" value="ECO:0007669"/>
    <property type="project" value="UniProtKB-SubCell"/>
</dbReference>
<keyword evidence="2 5" id="KW-0812">Transmembrane</keyword>
<evidence type="ECO:0000256" key="3">
    <source>
        <dbReference type="ARBA" id="ARBA00022989"/>
    </source>
</evidence>
<accession>A0A1T5DND7</accession>
<dbReference type="EMBL" id="FUYR01000002">
    <property type="protein sequence ID" value="SKB73100.1"/>
    <property type="molecule type" value="Genomic_DNA"/>
</dbReference>
<comment type="subcellular location">
    <subcellularLocation>
        <location evidence="1">Membrane</location>
        <topology evidence="1">Multi-pass membrane protein</topology>
    </subcellularLocation>
</comment>
<dbReference type="AlphaFoldDB" id="A0A1T5DND7"/>
<dbReference type="STRING" id="572036.SAMN05661099_2459"/>
<feature type="transmembrane region" description="Helical" evidence="5">
    <location>
        <begin position="74"/>
        <end position="93"/>
    </location>
</feature>
<reference evidence="8" key="1">
    <citation type="submission" date="2017-02" db="EMBL/GenBank/DDBJ databases">
        <authorList>
            <person name="Varghese N."/>
            <person name="Submissions S."/>
        </authorList>
    </citation>
    <scope>NUCLEOTIDE SEQUENCE [LARGE SCALE GENOMIC DNA]</scope>
    <source>
        <strain evidence="8">DSM 22385</strain>
    </source>
</reference>
<keyword evidence="3 5" id="KW-1133">Transmembrane helix</keyword>
<feature type="domain" description="TM2" evidence="6">
    <location>
        <begin position="49"/>
        <end position="93"/>
    </location>
</feature>
<evidence type="ECO:0000256" key="4">
    <source>
        <dbReference type="ARBA" id="ARBA00023136"/>
    </source>
</evidence>
<feature type="transmembrane region" description="Helical" evidence="5">
    <location>
        <begin position="49"/>
        <end position="68"/>
    </location>
</feature>
<dbReference type="InterPro" id="IPR007829">
    <property type="entry name" value="TM2"/>
</dbReference>
<evidence type="ECO:0000313" key="7">
    <source>
        <dbReference type="EMBL" id="SKB73100.1"/>
    </source>
</evidence>
<dbReference type="RefSeq" id="WP_079702964.1">
    <property type="nucleotide sequence ID" value="NZ_FUYR01000002.1"/>
</dbReference>
<evidence type="ECO:0000256" key="1">
    <source>
        <dbReference type="ARBA" id="ARBA00004141"/>
    </source>
</evidence>
<keyword evidence="4 5" id="KW-0472">Membrane</keyword>
<organism evidence="7 8">
    <name type="scientific">Daejeonella lutea</name>
    <dbReference type="NCBI Taxonomy" id="572036"/>
    <lineage>
        <taxon>Bacteria</taxon>
        <taxon>Pseudomonadati</taxon>
        <taxon>Bacteroidota</taxon>
        <taxon>Sphingobacteriia</taxon>
        <taxon>Sphingobacteriales</taxon>
        <taxon>Sphingobacteriaceae</taxon>
        <taxon>Daejeonella</taxon>
    </lineage>
</organism>
<dbReference type="OrthoDB" id="9816361at2"/>
<evidence type="ECO:0000313" key="8">
    <source>
        <dbReference type="Proteomes" id="UP000189981"/>
    </source>
</evidence>